<sequence>MNRRRNPREAKGQNAQNLEPSDSLVDSVTNVLSGGMGEKKTKSEESHEIFADDETEQQQPPVRASVDSLKNKCARCRVELSTKARYCRACYEGRAIWMPPRPTRKKRPNPRLKRIGEK</sequence>
<feature type="region of interest" description="Disordered" evidence="1">
    <location>
        <begin position="98"/>
        <end position="118"/>
    </location>
</feature>
<dbReference type="EMBL" id="AP028915">
    <property type="protein sequence ID" value="BES96511.1"/>
    <property type="molecule type" value="Genomic_DNA"/>
</dbReference>
<evidence type="ECO:0000313" key="2">
    <source>
        <dbReference type="EMBL" id="BES96511.1"/>
    </source>
</evidence>
<protein>
    <submittedName>
        <fullName evidence="2">Uncharacterized protein</fullName>
    </submittedName>
</protein>
<dbReference type="Proteomes" id="UP001307889">
    <property type="component" value="Chromosome 7"/>
</dbReference>
<organism evidence="2 3">
    <name type="scientific">Nesidiocoris tenuis</name>
    <dbReference type="NCBI Taxonomy" id="355587"/>
    <lineage>
        <taxon>Eukaryota</taxon>
        <taxon>Metazoa</taxon>
        <taxon>Ecdysozoa</taxon>
        <taxon>Arthropoda</taxon>
        <taxon>Hexapoda</taxon>
        <taxon>Insecta</taxon>
        <taxon>Pterygota</taxon>
        <taxon>Neoptera</taxon>
        <taxon>Paraneoptera</taxon>
        <taxon>Hemiptera</taxon>
        <taxon>Heteroptera</taxon>
        <taxon>Panheteroptera</taxon>
        <taxon>Cimicomorpha</taxon>
        <taxon>Miridae</taxon>
        <taxon>Dicyphina</taxon>
        <taxon>Nesidiocoris</taxon>
    </lineage>
</organism>
<keyword evidence="3" id="KW-1185">Reference proteome</keyword>
<reference evidence="2 3" key="1">
    <citation type="submission" date="2023-09" db="EMBL/GenBank/DDBJ databases">
        <title>Nesidiocoris tenuis whole genome shotgun sequence.</title>
        <authorList>
            <person name="Shibata T."/>
            <person name="Shimoda M."/>
            <person name="Kobayashi T."/>
            <person name="Uehara T."/>
        </authorList>
    </citation>
    <scope>NUCLEOTIDE SEQUENCE [LARGE SCALE GENOMIC DNA]</scope>
    <source>
        <strain evidence="2 3">Japan</strain>
    </source>
</reference>
<accession>A0ABN7B026</accession>
<gene>
    <name evidence="2" type="ORF">NTJ_09323</name>
</gene>
<feature type="compositionally biased region" description="Basic residues" evidence="1">
    <location>
        <begin position="102"/>
        <end position="118"/>
    </location>
</feature>
<evidence type="ECO:0000313" key="3">
    <source>
        <dbReference type="Proteomes" id="UP001307889"/>
    </source>
</evidence>
<feature type="compositionally biased region" description="Polar residues" evidence="1">
    <location>
        <begin position="13"/>
        <end position="32"/>
    </location>
</feature>
<feature type="region of interest" description="Disordered" evidence="1">
    <location>
        <begin position="1"/>
        <end position="65"/>
    </location>
</feature>
<feature type="compositionally biased region" description="Basic and acidic residues" evidence="1">
    <location>
        <begin position="37"/>
        <end position="50"/>
    </location>
</feature>
<name>A0ABN7B026_9HEMI</name>
<proteinExistence type="predicted"/>
<evidence type="ECO:0000256" key="1">
    <source>
        <dbReference type="SAM" id="MobiDB-lite"/>
    </source>
</evidence>